<dbReference type="Pfam" id="PF10551">
    <property type="entry name" value="MULE"/>
    <property type="match status" value="1"/>
</dbReference>
<dbReference type="Pfam" id="PF03108">
    <property type="entry name" value="DBD_Tnp_Mut"/>
    <property type="match status" value="1"/>
</dbReference>
<dbReference type="KEGG" id="rsz:108829954"/>
<dbReference type="InterPro" id="IPR004332">
    <property type="entry name" value="Transposase_MuDR"/>
</dbReference>
<dbReference type="Proteomes" id="UP000504610">
    <property type="component" value="Chromosome 9"/>
</dbReference>
<protein>
    <submittedName>
        <fullName evidence="4">Uncharacterized protein LOC108829954</fullName>
    </submittedName>
</protein>
<feature type="domain" description="Transposase MuDR plant" evidence="1">
    <location>
        <begin position="159"/>
        <end position="213"/>
    </location>
</feature>
<evidence type="ECO:0000259" key="1">
    <source>
        <dbReference type="Pfam" id="PF03108"/>
    </source>
</evidence>
<accession>A0A6J0LHC2</accession>
<dbReference type="RefSeq" id="XP_018459059.1">
    <property type="nucleotide sequence ID" value="XM_018603557.1"/>
</dbReference>
<dbReference type="InterPro" id="IPR018289">
    <property type="entry name" value="MULE_transposase_dom"/>
</dbReference>
<dbReference type="PANTHER" id="PTHR31973">
    <property type="entry name" value="POLYPROTEIN, PUTATIVE-RELATED"/>
    <property type="match status" value="1"/>
</dbReference>
<dbReference type="OrthoDB" id="1101236at2759"/>
<reference evidence="3" key="1">
    <citation type="journal article" date="2019" name="Database">
        <title>The radish genome database (RadishGD): an integrated information resource for radish genomics.</title>
        <authorList>
            <person name="Yu H.J."/>
            <person name="Baek S."/>
            <person name="Lee Y.J."/>
            <person name="Cho A."/>
            <person name="Mun J.H."/>
        </authorList>
    </citation>
    <scope>NUCLEOTIDE SEQUENCE [LARGE SCALE GENOMIC DNA]</scope>
    <source>
        <strain evidence="3">cv. WK10039</strain>
    </source>
</reference>
<evidence type="ECO:0000259" key="2">
    <source>
        <dbReference type="Pfam" id="PF10551"/>
    </source>
</evidence>
<dbReference type="AlphaFoldDB" id="A0A6J0LHC2"/>
<gene>
    <name evidence="4" type="primary">LOC108829954</name>
</gene>
<name>A0A6J0LHC2_RAPSA</name>
<dbReference type="GeneID" id="108829954"/>
<evidence type="ECO:0000313" key="4">
    <source>
        <dbReference type="RefSeq" id="XP_018459059.1"/>
    </source>
</evidence>
<proteinExistence type="predicted"/>
<keyword evidence="3" id="KW-1185">Reference proteome</keyword>
<organism evidence="3 4">
    <name type="scientific">Raphanus sativus</name>
    <name type="common">Radish</name>
    <name type="synonym">Raphanus raphanistrum var. sativus</name>
    <dbReference type="NCBI Taxonomy" id="3726"/>
    <lineage>
        <taxon>Eukaryota</taxon>
        <taxon>Viridiplantae</taxon>
        <taxon>Streptophyta</taxon>
        <taxon>Embryophyta</taxon>
        <taxon>Tracheophyta</taxon>
        <taxon>Spermatophyta</taxon>
        <taxon>Magnoliopsida</taxon>
        <taxon>eudicotyledons</taxon>
        <taxon>Gunneridae</taxon>
        <taxon>Pentapetalae</taxon>
        <taxon>rosids</taxon>
        <taxon>malvids</taxon>
        <taxon>Brassicales</taxon>
        <taxon>Brassicaceae</taxon>
        <taxon>Brassiceae</taxon>
        <taxon>Raphanus</taxon>
    </lineage>
</organism>
<dbReference type="PANTHER" id="PTHR31973:SF195">
    <property type="entry name" value="MUDR FAMILY TRANSPOSASE"/>
    <property type="match status" value="1"/>
</dbReference>
<feature type="domain" description="MULE transposase" evidence="2">
    <location>
        <begin position="356"/>
        <end position="442"/>
    </location>
</feature>
<evidence type="ECO:0000313" key="3">
    <source>
        <dbReference type="Proteomes" id="UP000504610"/>
    </source>
</evidence>
<reference evidence="4" key="2">
    <citation type="submission" date="2025-08" db="UniProtKB">
        <authorList>
            <consortium name="RefSeq"/>
        </authorList>
    </citation>
    <scope>IDENTIFICATION</scope>
    <source>
        <tissue evidence="4">Leaf</tissue>
    </source>
</reference>
<sequence length="450" mass="50801">MGNVGGEFVLDQCKKGNSFFVEDDIRYEDFVRMVCGDYNISEMNAVEFSYMLPKRMMEQMASNTFPISLSSHRQLASFITLLKTDIMCIYVSVTANKGHRDVNRNQKPAVGENAAADFGSFGNFHYEKPSQETMKPSQETVKPSLGTMKPTQLRKSETIKSGDVFSGKKELIMKLRKISVIDRFDFIIKKSWKRLFYAKCFVPGCSWKIRASAMSISSPEFLVRKYTDFHTCSAAVRYSRNRQANAKCIGEMYVEGFSGGSDLRGIRPKHIMGCMRAVYEIEIGYTKAHGALAYARDMVRGTHASGYQDLPTYLYRIKEANPGTITELELDTENRFKYLFIAFSACIKGFPFMRRVIVINGAHLSGKFRGVMLVASCQDGDRGIYPIAFGIVNGEDASAWEWFFTQLRHVVGDGRNLAFVSDRCPAIAKSLTNVFPEAHRAYAFITLDKT</sequence>